<name>A0A6C0D6T1_9ZZZZ</name>
<comment type="catalytic activity">
    <reaction evidence="1">
        <text>ATP-independent breakage of single-stranded DNA, followed by passage and rejoining.</text>
        <dbReference type="EC" id="5.6.2.1"/>
    </reaction>
</comment>
<dbReference type="SMART" id="SM00436">
    <property type="entry name" value="TOP1Bc"/>
    <property type="match status" value="1"/>
</dbReference>
<evidence type="ECO:0000259" key="8">
    <source>
        <dbReference type="PROSITE" id="PS52039"/>
    </source>
</evidence>
<dbReference type="InterPro" id="IPR023406">
    <property type="entry name" value="Topo_IA_AS"/>
</dbReference>
<organism evidence="9">
    <name type="scientific">viral metagenome</name>
    <dbReference type="NCBI Taxonomy" id="1070528"/>
    <lineage>
        <taxon>unclassified sequences</taxon>
        <taxon>metagenomes</taxon>
        <taxon>organismal metagenomes</taxon>
    </lineage>
</organism>
<accession>A0A6C0D6T1</accession>
<dbReference type="SMART" id="SM00437">
    <property type="entry name" value="TOP1Ac"/>
    <property type="match status" value="1"/>
</dbReference>
<dbReference type="InterPro" id="IPR034149">
    <property type="entry name" value="TOPRIM_TopoI"/>
</dbReference>
<evidence type="ECO:0000256" key="6">
    <source>
        <dbReference type="ARBA" id="ARBA00023235"/>
    </source>
</evidence>
<dbReference type="InterPro" id="IPR000380">
    <property type="entry name" value="Topo_IA"/>
</dbReference>
<dbReference type="Gene3D" id="1.10.460.10">
    <property type="entry name" value="Topoisomerase I, domain 2"/>
    <property type="match status" value="2"/>
</dbReference>
<dbReference type="InterPro" id="IPR013826">
    <property type="entry name" value="Topo_IA_cen_sub3"/>
</dbReference>
<dbReference type="NCBIfam" id="TIGR01051">
    <property type="entry name" value="topA_bact"/>
    <property type="match status" value="1"/>
</dbReference>
<dbReference type="GO" id="GO:0006265">
    <property type="term" value="P:DNA topological change"/>
    <property type="evidence" value="ECO:0007669"/>
    <property type="project" value="InterPro"/>
</dbReference>
<dbReference type="Gene3D" id="1.10.290.10">
    <property type="entry name" value="Topoisomerase I, domain 4"/>
    <property type="match status" value="1"/>
</dbReference>
<dbReference type="InterPro" id="IPR006171">
    <property type="entry name" value="TOPRIM_dom"/>
</dbReference>
<dbReference type="Pfam" id="PF01131">
    <property type="entry name" value="Topoisom_bac"/>
    <property type="match status" value="1"/>
</dbReference>
<evidence type="ECO:0000256" key="2">
    <source>
        <dbReference type="ARBA" id="ARBA00009446"/>
    </source>
</evidence>
<dbReference type="InterPro" id="IPR013825">
    <property type="entry name" value="Topo_IA_cen_sub2"/>
</dbReference>
<sequence>MNLVIVESPSKCSKIQGFLGNGWKVLASMGHIRQLVEDLKGLHIEDGFNPDYEFMKDKFKTISQLKDAAKSATKIYLASDDDREGEAISYSVALALKLNVCTNPRIVFHEITKSAVLKAIENPRTINMNRVNSQQARAVLDLMVGFTISPLLWRFVGSALSAGRCQTPALRLIVEKENDIDNFKSSACYEVKGSWSSNSTSFSGKIIDTLESEEDANNYFENIHTLHEATITNVITRPTIHNPPQPLITSSLQQEASALYGSNPKTTMKVAQKLYEDGHITYMRTDCINMSEEAILEAKKQVQSVYGSDYVSNGILKKCKSDQKTQDMSQGAHEAIRPTHFDYSVLTGDYTNQERNIYTLIYKRALQSVMSAAKGEERKIQWMIDEDPSEFIWESTFKKTTFQGWKIVGQSETNLDEKEEEETQAWEVSQKLTNNLKIKWDSLQAEEKCMNPPSRYNEATLVRELEKKGIGRPSTFASLVSAIVDKNYVEIKVQESSEISLTRLNLKPDIWPPKRESFNKKVSAQKQKMFPTLLGKQVYEFCMKEFKELFDYGFTKQMEDRLDLIESGSDEWKKLCSDTYNSYKDKYETLKKVPAKEISNSKKIVLANGYEAVVGKFGPVLIKDKAFLGWPEGVSFKDITDALVEKFITDKEKPDIFGYHEGEMLVRKKGKFGEYIVYNGTNISLKPGDSVESIIERSKSKSETLHTLGEFVFKNGAYGPYMMKKVTAKGKKPIFVSLPSGLDVKSLTEEAAKKIYETNMNKPKRPFKKKE</sequence>
<evidence type="ECO:0000259" key="7">
    <source>
        <dbReference type="PROSITE" id="PS50880"/>
    </source>
</evidence>
<dbReference type="PROSITE" id="PS00396">
    <property type="entry name" value="TOPO_IA_1"/>
    <property type="match status" value="1"/>
</dbReference>
<evidence type="ECO:0000256" key="5">
    <source>
        <dbReference type="ARBA" id="ARBA00023125"/>
    </source>
</evidence>
<keyword evidence="5" id="KW-0238">DNA-binding</keyword>
<dbReference type="SUPFAM" id="SSF56712">
    <property type="entry name" value="Prokaryotic type I DNA topoisomerase"/>
    <property type="match status" value="1"/>
</dbReference>
<reference evidence="9" key="1">
    <citation type="journal article" date="2020" name="Nature">
        <title>Giant virus diversity and host interactions through global metagenomics.</title>
        <authorList>
            <person name="Schulz F."/>
            <person name="Roux S."/>
            <person name="Paez-Espino D."/>
            <person name="Jungbluth S."/>
            <person name="Walsh D.A."/>
            <person name="Denef V.J."/>
            <person name="McMahon K.D."/>
            <person name="Konstantinidis K.T."/>
            <person name="Eloe-Fadrosh E.A."/>
            <person name="Kyrpides N.C."/>
            <person name="Woyke T."/>
        </authorList>
    </citation>
    <scope>NUCLEOTIDE SEQUENCE</scope>
    <source>
        <strain evidence="9">GVMAG-M-3300023174-129</strain>
    </source>
</reference>
<evidence type="ECO:0000313" key="9">
    <source>
        <dbReference type="EMBL" id="QHT12062.1"/>
    </source>
</evidence>
<dbReference type="Pfam" id="PF01751">
    <property type="entry name" value="Toprim"/>
    <property type="match status" value="1"/>
</dbReference>
<dbReference type="AlphaFoldDB" id="A0A6C0D6T1"/>
<evidence type="ECO:0000256" key="3">
    <source>
        <dbReference type="ARBA" id="ARBA00012891"/>
    </source>
</evidence>
<dbReference type="InterPro" id="IPR013824">
    <property type="entry name" value="Topo_IA_cen_sub1"/>
</dbReference>
<dbReference type="CDD" id="cd00186">
    <property type="entry name" value="TOP1Ac"/>
    <property type="match status" value="1"/>
</dbReference>
<dbReference type="PROSITE" id="PS52039">
    <property type="entry name" value="TOPO_IA_2"/>
    <property type="match status" value="1"/>
</dbReference>
<dbReference type="PANTHER" id="PTHR42785:SF1">
    <property type="entry name" value="DNA TOPOISOMERASE"/>
    <property type="match status" value="1"/>
</dbReference>
<dbReference type="PROSITE" id="PS50880">
    <property type="entry name" value="TOPRIM"/>
    <property type="match status" value="1"/>
</dbReference>
<dbReference type="InterPro" id="IPR023405">
    <property type="entry name" value="Topo_IA_core_domain"/>
</dbReference>
<feature type="domain" description="Topo IA-type catalytic" evidence="8">
    <location>
        <begin position="127"/>
        <end position="587"/>
    </location>
</feature>
<feature type="domain" description="Toprim" evidence="7">
    <location>
        <begin position="1"/>
        <end position="111"/>
    </location>
</feature>
<dbReference type="PANTHER" id="PTHR42785">
    <property type="entry name" value="DNA TOPOISOMERASE, TYPE IA, CORE"/>
    <property type="match status" value="1"/>
</dbReference>
<dbReference type="GO" id="GO:0003917">
    <property type="term" value="F:DNA topoisomerase type I (single strand cut, ATP-independent) activity"/>
    <property type="evidence" value="ECO:0007669"/>
    <property type="project" value="UniProtKB-EC"/>
</dbReference>
<proteinExistence type="inferred from homology"/>
<dbReference type="SMART" id="SM00493">
    <property type="entry name" value="TOPRIM"/>
    <property type="match status" value="1"/>
</dbReference>
<evidence type="ECO:0000256" key="4">
    <source>
        <dbReference type="ARBA" id="ARBA00023029"/>
    </source>
</evidence>
<keyword evidence="4" id="KW-0799">Topoisomerase</keyword>
<dbReference type="InterPro" id="IPR003602">
    <property type="entry name" value="Topo_IA_DNA-bd_dom"/>
</dbReference>
<dbReference type="Gene3D" id="2.70.20.10">
    <property type="entry name" value="Topoisomerase I, domain 3"/>
    <property type="match status" value="1"/>
</dbReference>
<protein>
    <recommendedName>
        <fullName evidence="3">DNA topoisomerase</fullName>
        <ecNumber evidence="3">5.6.2.1</ecNumber>
    </recommendedName>
</protein>
<comment type="similarity">
    <text evidence="2">Belongs to the type IA topoisomerase family.</text>
</comment>
<dbReference type="GO" id="GO:0003677">
    <property type="term" value="F:DNA binding"/>
    <property type="evidence" value="ECO:0007669"/>
    <property type="project" value="UniProtKB-KW"/>
</dbReference>
<dbReference type="CDD" id="cd03363">
    <property type="entry name" value="TOPRIM_TopoIA_TopoI"/>
    <property type="match status" value="1"/>
</dbReference>
<evidence type="ECO:0000256" key="1">
    <source>
        <dbReference type="ARBA" id="ARBA00000213"/>
    </source>
</evidence>
<dbReference type="InterPro" id="IPR003601">
    <property type="entry name" value="Topo_IA_2"/>
</dbReference>
<dbReference type="PRINTS" id="PR00417">
    <property type="entry name" value="PRTPISMRASEI"/>
</dbReference>
<dbReference type="InterPro" id="IPR013497">
    <property type="entry name" value="Topo_IA_cen"/>
</dbReference>
<keyword evidence="6" id="KW-0413">Isomerase</keyword>
<dbReference type="Gene3D" id="3.40.50.140">
    <property type="match status" value="1"/>
</dbReference>
<dbReference type="InterPro" id="IPR005733">
    <property type="entry name" value="TopoI_bac-type"/>
</dbReference>
<dbReference type="EC" id="5.6.2.1" evidence="3"/>
<dbReference type="EMBL" id="MN739541">
    <property type="protein sequence ID" value="QHT12062.1"/>
    <property type="molecule type" value="Genomic_DNA"/>
</dbReference>